<dbReference type="InterPro" id="IPR036264">
    <property type="entry name" value="Bact_exopeptidase_dim_dom"/>
</dbReference>
<keyword evidence="5" id="KW-1185">Reference proteome</keyword>
<evidence type="ECO:0000256" key="2">
    <source>
        <dbReference type="PIRSR" id="PIRSR005962-1"/>
    </source>
</evidence>
<comment type="cofactor">
    <cofactor evidence="2">
        <name>Mn(2+)</name>
        <dbReference type="ChEBI" id="CHEBI:29035"/>
    </cofactor>
    <text evidence="2">The Mn(2+) ion enhances activity.</text>
</comment>
<dbReference type="NCBIfam" id="TIGR01891">
    <property type="entry name" value="amidohydrolases"/>
    <property type="match status" value="1"/>
</dbReference>
<dbReference type="RefSeq" id="WP_142456317.1">
    <property type="nucleotide sequence ID" value="NZ_FXTP01000023.1"/>
</dbReference>
<dbReference type="PANTHER" id="PTHR11014">
    <property type="entry name" value="PEPTIDASE M20 FAMILY MEMBER"/>
    <property type="match status" value="1"/>
</dbReference>
<sequence>MLNLEDIINLRHTLHRYPELSNQEFETRRRISDFMQRFEPDKEIDVAGTGKMFVFEGEEPGETIFFRCELDALPIQEKSPNLAYRSSKDGVAHLCGHDGHMAILVLLAKLISEHRPKKGKVVLLFQPAEEHDLGAKHVVESPEFHQLSPDYLFALHNLPGIPKNTVMVKEGSFSAASCGFTVKLEGRTAHAAEPEKGLNPYKTATRIFDRIERLTVSGKHFESRTISTLIYIHLGEIAFGVSPSDLEMGITLRAYENKDLEKLCALAEEIVEEEALLAKLHYSHSYCEEYPATDNAPECVEMIQEATETLDMQSLPMEEPNKWSEDFAYYTATNKGAQFGIGSGEDQPNLHHPAYDFPDDIIEPSARLFFEIYKNRLT</sequence>
<dbReference type="InterPro" id="IPR011650">
    <property type="entry name" value="Peptidase_M20_dimer"/>
</dbReference>
<dbReference type="InterPro" id="IPR017439">
    <property type="entry name" value="Amidohydrolase"/>
</dbReference>
<dbReference type="OrthoDB" id="9777385at2"/>
<dbReference type="Pfam" id="PF07687">
    <property type="entry name" value="M20_dimer"/>
    <property type="match status" value="1"/>
</dbReference>
<feature type="binding site" evidence="2">
    <location>
        <position position="97"/>
    </location>
    <ligand>
        <name>Mn(2+)</name>
        <dbReference type="ChEBI" id="CHEBI:29035"/>
        <label>2</label>
    </ligand>
</feature>
<accession>A0A521FLT5</accession>
<dbReference type="Proteomes" id="UP000317557">
    <property type="component" value="Unassembled WGS sequence"/>
</dbReference>
<feature type="binding site" evidence="2">
    <location>
        <position position="130"/>
    </location>
    <ligand>
        <name>Mn(2+)</name>
        <dbReference type="ChEBI" id="CHEBI:29035"/>
        <label>2</label>
    </ligand>
</feature>
<evidence type="ECO:0000313" key="4">
    <source>
        <dbReference type="EMBL" id="SMO97168.1"/>
    </source>
</evidence>
<name>A0A521FLT5_9BACT</name>
<feature type="binding site" evidence="2">
    <location>
        <position position="95"/>
    </location>
    <ligand>
        <name>Mn(2+)</name>
        <dbReference type="ChEBI" id="CHEBI:29035"/>
        <label>2</label>
    </ligand>
</feature>
<dbReference type="InterPro" id="IPR002933">
    <property type="entry name" value="Peptidase_M20"/>
</dbReference>
<dbReference type="Gene3D" id="3.40.630.10">
    <property type="entry name" value="Zn peptidases"/>
    <property type="match status" value="1"/>
</dbReference>
<evidence type="ECO:0000259" key="3">
    <source>
        <dbReference type="Pfam" id="PF07687"/>
    </source>
</evidence>
<dbReference type="GO" id="GO:0016787">
    <property type="term" value="F:hydrolase activity"/>
    <property type="evidence" value="ECO:0007669"/>
    <property type="project" value="UniProtKB-KW"/>
</dbReference>
<dbReference type="SUPFAM" id="SSF53187">
    <property type="entry name" value="Zn-dependent exopeptidases"/>
    <property type="match status" value="1"/>
</dbReference>
<gene>
    <name evidence="4" type="ORF">SAMN06265219_12319</name>
</gene>
<feature type="domain" description="Peptidase M20 dimerisation" evidence="3">
    <location>
        <begin position="177"/>
        <end position="275"/>
    </location>
</feature>
<evidence type="ECO:0000256" key="1">
    <source>
        <dbReference type="ARBA" id="ARBA00022801"/>
    </source>
</evidence>
<dbReference type="EMBL" id="FXTP01000023">
    <property type="protein sequence ID" value="SMO97168.1"/>
    <property type="molecule type" value="Genomic_DNA"/>
</dbReference>
<keyword evidence="2" id="KW-0479">Metal-binding</keyword>
<organism evidence="4 5">
    <name type="scientific">Gracilimonas mengyeensis</name>
    <dbReference type="NCBI Taxonomy" id="1302730"/>
    <lineage>
        <taxon>Bacteria</taxon>
        <taxon>Pseudomonadati</taxon>
        <taxon>Balneolota</taxon>
        <taxon>Balneolia</taxon>
        <taxon>Balneolales</taxon>
        <taxon>Balneolaceae</taxon>
        <taxon>Gracilimonas</taxon>
    </lineage>
</organism>
<dbReference type="GO" id="GO:0046872">
    <property type="term" value="F:metal ion binding"/>
    <property type="evidence" value="ECO:0007669"/>
    <property type="project" value="UniProtKB-KW"/>
</dbReference>
<reference evidence="4 5" key="1">
    <citation type="submission" date="2017-05" db="EMBL/GenBank/DDBJ databases">
        <authorList>
            <person name="Varghese N."/>
            <person name="Submissions S."/>
        </authorList>
    </citation>
    <scope>NUCLEOTIDE SEQUENCE [LARGE SCALE GENOMIC DNA]</scope>
    <source>
        <strain evidence="4 5">DSM 21985</strain>
    </source>
</reference>
<dbReference type="AlphaFoldDB" id="A0A521FLT5"/>
<keyword evidence="1 4" id="KW-0378">Hydrolase</keyword>
<dbReference type="SUPFAM" id="SSF55031">
    <property type="entry name" value="Bacterial exopeptidase dimerisation domain"/>
    <property type="match status" value="1"/>
</dbReference>
<dbReference type="Gene3D" id="3.30.70.360">
    <property type="match status" value="1"/>
</dbReference>
<feature type="binding site" evidence="2">
    <location>
        <position position="351"/>
    </location>
    <ligand>
        <name>Mn(2+)</name>
        <dbReference type="ChEBI" id="CHEBI:29035"/>
        <label>2</label>
    </ligand>
</feature>
<keyword evidence="2" id="KW-0464">Manganese</keyword>
<dbReference type="PANTHER" id="PTHR11014:SF169">
    <property type="entry name" value="CLAN MH, FAMILY M20, PEPTIDASE T-LIKE METALLOPEPTIDASE"/>
    <property type="match status" value="1"/>
</dbReference>
<proteinExistence type="predicted"/>
<dbReference type="PIRSF" id="PIRSF005962">
    <property type="entry name" value="Pept_M20D_amidohydro"/>
    <property type="match status" value="1"/>
</dbReference>
<protein>
    <submittedName>
        <fullName evidence="4">Amidohydrolase</fullName>
    </submittedName>
</protein>
<feature type="binding site" evidence="2">
    <location>
        <position position="156"/>
    </location>
    <ligand>
        <name>Mn(2+)</name>
        <dbReference type="ChEBI" id="CHEBI:29035"/>
        <label>2</label>
    </ligand>
</feature>
<evidence type="ECO:0000313" key="5">
    <source>
        <dbReference type="Proteomes" id="UP000317557"/>
    </source>
</evidence>
<dbReference type="Pfam" id="PF01546">
    <property type="entry name" value="Peptidase_M20"/>
    <property type="match status" value="1"/>
</dbReference>